<dbReference type="PRINTS" id="PR00081">
    <property type="entry name" value="GDHRDH"/>
</dbReference>
<evidence type="ECO:0000256" key="1">
    <source>
        <dbReference type="ARBA" id="ARBA00023002"/>
    </source>
</evidence>
<evidence type="ECO:0000313" key="3">
    <source>
        <dbReference type="Proteomes" id="UP000799536"/>
    </source>
</evidence>
<dbReference type="Proteomes" id="UP000799536">
    <property type="component" value="Unassembled WGS sequence"/>
</dbReference>
<dbReference type="PANTHER" id="PTHR43157:SF31">
    <property type="entry name" value="PHOSPHATIDYLINOSITOL-GLYCAN BIOSYNTHESIS CLASS F PROTEIN"/>
    <property type="match status" value="1"/>
</dbReference>
<organism evidence="2 3">
    <name type="scientific">Delitschia confertaspora ATCC 74209</name>
    <dbReference type="NCBI Taxonomy" id="1513339"/>
    <lineage>
        <taxon>Eukaryota</taxon>
        <taxon>Fungi</taxon>
        <taxon>Dikarya</taxon>
        <taxon>Ascomycota</taxon>
        <taxon>Pezizomycotina</taxon>
        <taxon>Dothideomycetes</taxon>
        <taxon>Pleosporomycetidae</taxon>
        <taxon>Pleosporales</taxon>
        <taxon>Delitschiaceae</taxon>
        <taxon>Delitschia</taxon>
    </lineage>
</organism>
<keyword evidence="1" id="KW-0560">Oxidoreductase</keyword>
<sequence length="332" mass="36017">MPSCPSKPPSTFSQVFPPAPSLTEKNLYSLAGKVVLITGATSGIGLELANIVYGAGANVHITGRDSVKIEEALKTIRGIRNTEKGATVKGWTLDLADLSSIKGSAEKFLEGVERLDVLVHNAGVMKPPKGSKTKHNHDLEMGTNCLGPYLLNHFLSPLLLKTASFAPESSVRIVWLSSMVAVATVKNGIHWDEEKDAPKMLNNVMENYMQSKVGNTFLAAEMARELGPGGVVCVSVHPGFLSTELNRHAPGLQQKIMGALLKPAIFGAYTELWAAFSPEVKKERNGAFIVPWGRFGKLPDDIEKGLKTEEEGGSGLARRFTAWCERETRVYM</sequence>
<dbReference type="AlphaFoldDB" id="A0A9P4JTT9"/>
<dbReference type="OrthoDB" id="191139at2759"/>
<accession>A0A9P4JTT9</accession>
<dbReference type="Gene3D" id="3.40.50.720">
    <property type="entry name" value="NAD(P)-binding Rossmann-like Domain"/>
    <property type="match status" value="1"/>
</dbReference>
<dbReference type="GO" id="GO:0016491">
    <property type="term" value="F:oxidoreductase activity"/>
    <property type="evidence" value="ECO:0007669"/>
    <property type="project" value="UniProtKB-KW"/>
</dbReference>
<keyword evidence="3" id="KW-1185">Reference proteome</keyword>
<proteinExistence type="predicted"/>
<dbReference type="PANTHER" id="PTHR43157">
    <property type="entry name" value="PHOSPHATIDYLINOSITOL-GLYCAN BIOSYNTHESIS CLASS F PROTEIN-RELATED"/>
    <property type="match status" value="1"/>
</dbReference>
<protein>
    <submittedName>
        <fullName evidence="2">NAD(P)-binding protein</fullName>
    </submittedName>
</protein>
<dbReference type="SUPFAM" id="SSF51735">
    <property type="entry name" value="NAD(P)-binding Rossmann-fold domains"/>
    <property type="match status" value="1"/>
</dbReference>
<name>A0A9P4JTT9_9PLEO</name>
<dbReference type="InterPro" id="IPR036291">
    <property type="entry name" value="NAD(P)-bd_dom_sf"/>
</dbReference>
<comment type="caution">
    <text evidence="2">The sequence shown here is derived from an EMBL/GenBank/DDBJ whole genome shotgun (WGS) entry which is preliminary data.</text>
</comment>
<evidence type="ECO:0000313" key="2">
    <source>
        <dbReference type="EMBL" id="KAF2205456.1"/>
    </source>
</evidence>
<dbReference type="EMBL" id="ML993855">
    <property type="protein sequence ID" value="KAF2205456.1"/>
    <property type="molecule type" value="Genomic_DNA"/>
</dbReference>
<gene>
    <name evidence="2" type="ORF">GQ43DRAFT_436980</name>
</gene>
<reference evidence="2" key="1">
    <citation type="journal article" date="2020" name="Stud. Mycol.">
        <title>101 Dothideomycetes genomes: a test case for predicting lifestyles and emergence of pathogens.</title>
        <authorList>
            <person name="Haridas S."/>
            <person name="Albert R."/>
            <person name="Binder M."/>
            <person name="Bloem J."/>
            <person name="Labutti K."/>
            <person name="Salamov A."/>
            <person name="Andreopoulos B."/>
            <person name="Baker S."/>
            <person name="Barry K."/>
            <person name="Bills G."/>
            <person name="Bluhm B."/>
            <person name="Cannon C."/>
            <person name="Castanera R."/>
            <person name="Culley D."/>
            <person name="Daum C."/>
            <person name="Ezra D."/>
            <person name="Gonzalez J."/>
            <person name="Henrissat B."/>
            <person name="Kuo A."/>
            <person name="Liang C."/>
            <person name="Lipzen A."/>
            <person name="Lutzoni F."/>
            <person name="Magnuson J."/>
            <person name="Mondo S."/>
            <person name="Nolan M."/>
            <person name="Ohm R."/>
            <person name="Pangilinan J."/>
            <person name="Park H.-J."/>
            <person name="Ramirez L."/>
            <person name="Alfaro M."/>
            <person name="Sun H."/>
            <person name="Tritt A."/>
            <person name="Yoshinaga Y."/>
            <person name="Zwiers L.-H."/>
            <person name="Turgeon B."/>
            <person name="Goodwin S."/>
            <person name="Spatafora J."/>
            <person name="Crous P."/>
            <person name="Grigoriev I."/>
        </authorList>
    </citation>
    <scope>NUCLEOTIDE SEQUENCE</scope>
    <source>
        <strain evidence="2">ATCC 74209</strain>
    </source>
</reference>
<dbReference type="Pfam" id="PF00106">
    <property type="entry name" value="adh_short"/>
    <property type="match status" value="1"/>
</dbReference>
<dbReference type="InterPro" id="IPR002347">
    <property type="entry name" value="SDR_fam"/>
</dbReference>